<evidence type="ECO:0000313" key="2">
    <source>
        <dbReference type="EMBL" id="SFP60557.1"/>
    </source>
</evidence>
<reference evidence="2 3" key="1">
    <citation type="submission" date="2016-10" db="EMBL/GenBank/DDBJ databases">
        <authorList>
            <person name="de Groot N.N."/>
        </authorList>
    </citation>
    <scope>NUCLEOTIDE SEQUENCE [LARGE SCALE GENOMIC DNA]</scope>
    <source>
        <strain evidence="2 3">DSM 28286</strain>
    </source>
</reference>
<protein>
    <submittedName>
        <fullName evidence="2">Uncharacterized protein</fullName>
    </submittedName>
</protein>
<keyword evidence="1" id="KW-0175">Coiled coil</keyword>
<dbReference type="Proteomes" id="UP000199031">
    <property type="component" value="Unassembled WGS sequence"/>
</dbReference>
<name>A0A1I5RQ79_9BACT</name>
<feature type="coiled-coil region" evidence="1">
    <location>
        <begin position="43"/>
        <end position="87"/>
    </location>
</feature>
<accession>A0A1I5RQ79</accession>
<organism evidence="2 3">
    <name type="scientific">Parafilimonas terrae</name>
    <dbReference type="NCBI Taxonomy" id="1465490"/>
    <lineage>
        <taxon>Bacteria</taxon>
        <taxon>Pseudomonadati</taxon>
        <taxon>Bacteroidota</taxon>
        <taxon>Chitinophagia</taxon>
        <taxon>Chitinophagales</taxon>
        <taxon>Chitinophagaceae</taxon>
        <taxon>Parafilimonas</taxon>
    </lineage>
</organism>
<evidence type="ECO:0000313" key="3">
    <source>
        <dbReference type="Proteomes" id="UP000199031"/>
    </source>
</evidence>
<dbReference type="AlphaFoldDB" id="A0A1I5RQ79"/>
<keyword evidence="3" id="KW-1185">Reference proteome</keyword>
<evidence type="ECO:0000256" key="1">
    <source>
        <dbReference type="SAM" id="Coils"/>
    </source>
</evidence>
<dbReference type="EMBL" id="FOXQ01000001">
    <property type="protein sequence ID" value="SFP60557.1"/>
    <property type="molecule type" value="Genomic_DNA"/>
</dbReference>
<proteinExistence type="predicted"/>
<gene>
    <name evidence="2" type="ORF">SAMN05444277_101359</name>
</gene>
<sequence length="87" mass="9808">MKNEDLKKITEIKQYLLDPPVSFKLGDYAIAYLQNAIDILTAYPDAASTVENLQQTLQQLQLKNIATENLRSTLQDLGKQLSALTNR</sequence>